<dbReference type="Pfam" id="PF00905">
    <property type="entry name" value="Transpeptidase"/>
    <property type="match status" value="1"/>
</dbReference>
<dbReference type="GO" id="GO:0071555">
    <property type="term" value="P:cell wall organization"/>
    <property type="evidence" value="ECO:0007669"/>
    <property type="project" value="UniProtKB-KW"/>
</dbReference>
<keyword evidence="8 14" id="KW-0378">Hydrolase</keyword>
<keyword evidence="14" id="KW-0862">Zinc</keyword>
<keyword evidence="12 14" id="KW-0472">Membrane</keyword>
<keyword evidence="14" id="KW-0479">Metal-binding</keyword>
<evidence type="ECO:0000256" key="9">
    <source>
        <dbReference type="ARBA" id="ARBA00022960"/>
    </source>
</evidence>
<dbReference type="GO" id="GO:0008360">
    <property type="term" value="P:regulation of cell shape"/>
    <property type="evidence" value="ECO:0007669"/>
    <property type="project" value="UniProtKB-KW"/>
</dbReference>
<evidence type="ECO:0000256" key="1">
    <source>
        <dbReference type="ARBA" id="ARBA00004167"/>
    </source>
</evidence>
<keyword evidence="18" id="KW-1185">Reference proteome</keyword>
<name>A0A4R6UGZ7_9GAMM</name>
<evidence type="ECO:0000256" key="10">
    <source>
        <dbReference type="ARBA" id="ARBA00022984"/>
    </source>
</evidence>
<evidence type="ECO:0000256" key="13">
    <source>
        <dbReference type="ARBA" id="ARBA00023316"/>
    </source>
</evidence>
<evidence type="ECO:0000256" key="7">
    <source>
        <dbReference type="ARBA" id="ARBA00022692"/>
    </source>
</evidence>
<comment type="caution">
    <text evidence="17">The sequence shown here is derived from an EMBL/GenBank/DDBJ whole genome shotgun (WGS) entry which is preliminary data.</text>
</comment>
<dbReference type="InterPro" id="IPR017790">
    <property type="entry name" value="Penicillin-binding_protein_2"/>
</dbReference>
<evidence type="ECO:0000256" key="6">
    <source>
        <dbReference type="ARBA" id="ARBA00022670"/>
    </source>
</evidence>
<evidence type="ECO:0000256" key="3">
    <source>
        <dbReference type="ARBA" id="ARBA00022475"/>
    </source>
</evidence>
<feature type="transmembrane region" description="Helical" evidence="14">
    <location>
        <begin position="21"/>
        <end position="41"/>
    </location>
</feature>
<dbReference type="SUPFAM" id="SSF56601">
    <property type="entry name" value="beta-lactamase/transpeptidase-like"/>
    <property type="match status" value="1"/>
</dbReference>
<dbReference type="EMBL" id="SNYM01000035">
    <property type="protein sequence ID" value="TDQ42424.1"/>
    <property type="molecule type" value="Genomic_DNA"/>
</dbReference>
<evidence type="ECO:0000313" key="17">
    <source>
        <dbReference type="EMBL" id="TDQ42424.1"/>
    </source>
</evidence>
<dbReference type="Proteomes" id="UP000295375">
    <property type="component" value="Unassembled WGS sequence"/>
</dbReference>
<accession>A0A4R6UGZ7</accession>
<organism evidence="17 18">
    <name type="scientific">Permianibacter aggregans</name>
    <dbReference type="NCBI Taxonomy" id="1510150"/>
    <lineage>
        <taxon>Bacteria</taxon>
        <taxon>Pseudomonadati</taxon>
        <taxon>Pseudomonadota</taxon>
        <taxon>Gammaproteobacteria</taxon>
        <taxon>Pseudomonadales</taxon>
        <taxon>Pseudomonadaceae</taxon>
        <taxon>Permianibacter</taxon>
    </lineage>
</organism>
<comment type="function">
    <text evidence="14">Catalyzes cross-linking of the peptidoglycan cell wall.</text>
</comment>
<keyword evidence="7 14" id="KW-0812">Transmembrane</keyword>
<comment type="pathway">
    <text evidence="14">Cell wall biogenesis; peptidoglycan biosynthesis.</text>
</comment>
<dbReference type="Pfam" id="PF03717">
    <property type="entry name" value="PBP_dimer"/>
    <property type="match status" value="1"/>
</dbReference>
<reference evidence="17 18" key="1">
    <citation type="submission" date="2019-03" db="EMBL/GenBank/DDBJ databases">
        <title>Genomic Encyclopedia of Type Strains, Phase IV (KMG-IV): sequencing the most valuable type-strain genomes for metagenomic binning, comparative biology and taxonomic classification.</title>
        <authorList>
            <person name="Goeker M."/>
        </authorList>
    </citation>
    <scope>NUCLEOTIDE SEQUENCE [LARGE SCALE GENOMIC DNA]</scope>
    <source>
        <strain evidence="17 18">DSM 103792</strain>
    </source>
</reference>
<feature type="domain" description="Penicillin-binding protein dimerisation" evidence="16">
    <location>
        <begin position="65"/>
        <end position="234"/>
    </location>
</feature>
<feature type="binding site" evidence="14">
    <location>
        <position position="373"/>
    </location>
    <ligand>
        <name>Zn(2+)</name>
        <dbReference type="ChEBI" id="CHEBI:29105"/>
    </ligand>
</feature>
<comment type="subcellular location">
    <subcellularLocation>
        <location evidence="14">Cell inner membrane</location>
        <topology evidence="14">Single-pass membrane protein</topology>
    </subcellularLocation>
    <subcellularLocation>
        <location evidence="2">Cell membrane</location>
    </subcellularLocation>
    <subcellularLocation>
        <location evidence="1">Membrane</location>
        <topology evidence="1">Single-pass membrane protein</topology>
    </subcellularLocation>
</comment>
<protein>
    <recommendedName>
        <fullName evidence="14">Peptidoglycan D,D-transpeptidase MrdA</fullName>
        <ecNumber evidence="14">3.4.16.4</ecNumber>
    </recommendedName>
    <alternativeName>
        <fullName evidence="14">Penicillin-binding protein 2</fullName>
        <shortName evidence="14">PBP-2</shortName>
    </alternativeName>
</protein>
<dbReference type="Gene3D" id="3.40.710.10">
    <property type="entry name" value="DD-peptidase/beta-lactamase superfamily"/>
    <property type="match status" value="1"/>
</dbReference>
<dbReference type="PANTHER" id="PTHR30627">
    <property type="entry name" value="PEPTIDOGLYCAN D,D-TRANSPEPTIDASE"/>
    <property type="match status" value="1"/>
</dbReference>
<dbReference type="HAMAP" id="MF_02081">
    <property type="entry name" value="MrdA_transpept"/>
    <property type="match status" value="1"/>
</dbReference>
<dbReference type="GO" id="GO:0009252">
    <property type="term" value="P:peptidoglycan biosynthetic process"/>
    <property type="evidence" value="ECO:0007669"/>
    <property type="project" value="UniProtKB-UniRule"/>
</dbReference>
<comment type="similarity">
    <text evidence="14">Belongs to the transpeptidase family. MrdA subfamily.</text>
</comment>
<keyword evidence="10 14" id="KW-0573">Peptidoglycan synthesis</keyword>
<evidence type="ECO:0000256" key="11">
    <source>
        <dbReference type="ARBA" id="ARBA00022989"/>
    </source>
</evidence>
<evidence type="ECO:0000256" key="2">
    <source>
        <dbReference type="ARBA" id="ARBA00004236"/>
    </source>
</evidence>
<keyword evidence="3 14" id="KW-1003">Cell membrane</keyword>
<dbReference type="GO" id="GO:0071972">
    <property type="term" value="F:peptidoglycan L,D-transpeptidase activity"/>
    <property type="evidence" value="ECO:0007669"/>
    <property type="project" value="TreeGrafter"/>
</dbReference>
<dbReference type="SUPFAM" id="SSF56519">
    <property type="entry name" value="Penicillin binding protein dimerisation domain"/>
    <property type="match status" value="1"/>
</dbReference>
<dbReference type="GO" id="GO:0006508">
    <property type="term" value="P:proteolysis"/>
    <property type="evidence" value="ECO:0007669"/>
    <property type="project" value="UniProtKB-KW"/>
</dbReference>
<keyword evidence="5 14" id="KW-0121">Carboxypeptidase</keyword>
<dbReference type="InterPro" id="IPR001460">
    <property type="entry name" value="PCN-bd_Tpept"/>
</dbReference>
<gene>
    <name evidence="14" type="primary">mrdA</name>
    <name evidence="17" type="ORF">EV696_13513</name>
</gene>
<feature type="active site" description="Acyl-ester intermediate" evidence="14">
    <location>
        <position position="326"/>
    </location>
</feature>
<proteinExistence type="inferred from homology"/>
<dbReference type="InterPro" id="IPR005311">
    <property type="entry name" value="PBP_dimer"/>
</dbReference>
<keyword evidence="4 14" id="KW-0997">Cell inner membrane</keyword>
<dbReference type="UniPathway" id="UPA00219"/>
<dbReference type="InterPro" id="IPR050515">
    <property type="entry name" value="Beta-lactam/transpept"/>
</dbReference>
<evidence type="ECO:0000256" key="8">
    <source>
        <dbReference type="ARBA" id="ARBA00022801"/>
    </source>
</evidence>
<dbReference type="EC" id="3.4.16.4" evidence="14"/>
<evidence type="ECO:0000256" key="14">
    <source>
        <dbReference type="HAMAP-Rule" id="MF_02081"/>
    </source>
</evidence>
<keyword evidence="6 14" id="KW-0645">Protease</keyword>
<comment type="cofactor">
    <cofactor evidence="14">
        <name>Zn(2+)</name>
        <dbReference type="ChEBI" id="CHEBI:29105"/>
    </cofactor>
    <text evidence="14">Binds one Zn(2+) ion per subunit.</text>
</comment>
<keyword evidence="13 14" id="KW-0961">Cell wall biogenesis/degradation</keyword>
<evidence type="ECO:0000256" key="4">
    <source>
        <dbReference type="ARBA" id="ARBA00022519"/>
    </source>
</evidence>
<feature type="binding site" evidence="14">
    <location>
        <position position="365"/>
    </location>
    <ligand>
        <name>Zn(2+)</name>
        <dbReference type="ChEBI" id="CHEBI:29105"/>
    </ligand>
</feature>
<dbReference type="GO" id="GO:0008270">
    <property type="term" value="F:zinc ion binding"/>
    <property type="evidence" value="ECO:0007669"/>
    <property type="project" value="UniProtKB-UniRule"/>
</dbReference>
<comment type="catalytic activity">
    <reaction evidence="14">
        <text>Preferential cleavage: (Ac)2-L-Lys-D-Ala-|-D-Ala. Also transpeptidation of peptidyl-alanyl moieties that are N-acyl substituents of D-alanine.</text>
        <dbReference type="EC" id="3.4.16.4"/>
    </reaction>
</comment>
<keyword evidence="9 14" id="KW-0133">Cell shape</keyword>
<keyword evidence="11 14" id="KW-1133">Transmembrane helix</keyword>
<dbReference type="Gene3D" id="3.90.1310.10">
    <property type="entry name" value="Penicillin-binding protein 2a (Domain 2)"/>
    <property type="match status" value="1"/>
</dbReference>
<dbReference type="PANTHER" id="PTHR30627:SF2">
    <property type="entry name" value="PEPTIDOGLYCAN D,D-TRANSPEPTIDASE MRDA"/>
    <property type="match status" value="1"/>
</dbReference>
<dbReference type="NCBIfam" id="TIGR03423">
    <property type="entry name" value="pbp2_mrdA"/>
    <property type="match status" value="1"/>
</dbReference>
<feature type="binding site" evidence="14">
    <location>
        <position position="350"/>
    </location>
    <ligand>
        <name>Zn(2+)</name>
        <dbReference type="ChEBI" id="CHEBI:29105"/>
    </ligand>
</feature>
<dbReference type="GO" id="GO:0009002">
    <property type="term" value="F:serine-type D-Ala-D-Ala carboxypeptidase activity"/>
    <property type="evidence" value="ECO:0007669"/>
    <property type="project" value="UniProtKB-UniRule"/>
</dbReference>
<evidence type="ECO:0000256" key="5">
    <source>
        <dbReference type="ARBA" id="ARBA00022645"/>
    </source>
</evidence>
<dbReference type="GO" id="GO:0005886">
    <property type="term" value="C:plasma membrane"/>
    <property type="evidence" value="ECO:0007669"/>
    <property type="project" value="UniProtKB-SubCell"/>
</dbReference>
<evidence type="ECO:0000313" key="18">
    <source>
        <dbReference type="Proteomes" id="UP000295375"/>
    </source>
</evidence>
<dbReference type="InterPro" id="IPR036138">
    <property type="entry name" value="PBP_dimer_sf"/>
</dbReference>
<dbReference type="Gene3D" id="3.30.1390.30">
    <property type="entry name" value="Penicillin-binding protein 2a, domain 3"/>
    <property type="match status" value="1"/>
</dbReference>
<sequence>MTYRVRMKDPVTEGGLFYRRALMAGAVVLILFLALVGRLFYLQVLSYEEYVAKADRNRISTIPLAPTRGLIYDRNGVVLAENRTSFSLEVMLEKTRDVDALIEELSSVITISDDDRERFAQERRQRRKGRAIPIRTRLSEKEVAQFSVNQHRFPAVSLRGQLIRHYPFGEQFVHAIGYVGRINDREWEKLDQANYAATSHIGKVGLERFYEQVLHGAVGYQEIETDVHDRLVRVLNRVAPIDGKDLHLHLDSELQFAALSMLGEQRGVIVAIDPNDGGVLALVSAPGFDPNPFVTGIDSLSYRALNESPDAPMFNRAINGVYPPGSTVKPHLALAGLMSGVTQPSRKVWDPGWYQLPGDERKYRDFNWHLGGHGWVDLHTSIIISCDTYFYDMANRMGIDVLHDYMQRFGFGQKTGLDVYEEASGLLPSSEWKRRARKQAWYPGETLSVGIGQGYWNATSLQLVSSTAALANGGKRYQLQLVDALGVMDNRQDLPAQLAEHQLNAIPPEHLKLVRDAMKDVVHGARGTARKAFTGIDYLAAGKTGTAQVASYAQDAKYDATKVEERFRDNALFVGYAPYDKPKIAVIVLVENVMGGGGSNAAPLARRVIDAYLEKNGRD</sequence>
<evidence type="ECO:0000259" key="16">
    <source>
        <dbReference type="Pfam" id="PF03717"/>
    </source>
</evidence>
<dbReference type="InterPro" id="IPR012338">
    <property type="entry name" value="Beta-lactam/transpept-like"/>
</dbReference>
<evidence type="ECO:0000259" key="15">
    <source>
        <dbReference type="Pfam" id="PF00905"/>
    </source>
</evidence>
<feature type="binding site" evidence="14">
    <location>
        <position position="386"/>
    </location>
    <ligand>
        <name>Zn(2+)</name>
        <dbReference type="ChEBI" id="CHEBI:29105"/>
    </ligand>
</feature>
<feature type="domain" description="Penicillin-binding protein transpeptidase" evidence="15">
    <location>
        <begin position="267"/>
        <end position="609"/>
    </location>
</feature>
<evidence type="ECO:0000256" key="12">
    <source>
        <dbReference type="ARBA" id="ARBA00023136"/>
    </source>
</evidence>
<dbReference type="AlphaFoldDB" id="A0A4R6UGZ7"/>
<dbReference type="GO" id="GO:0008658">
    <property type="term" value="F:penicillin binding"/>
    <property type="evidence" value="ECO:0007669"/>
    <property type="project" value="UniProtKB-UniRule"/>
</dbReference>